<keyword evidence="1" id="KW-0819">tRNA processing</keyword>
<dbReference type="Pfam" id="PF00814">
    <property type="entry name" value="TsaD"/>
    <property type="match status" value="3"/>
</dbReference>
<dbReference type="GO" id="GO:0061711">
    <property type="term" value="F:tRNA N(6)-L-threonylcarbamoyladenine synthase activity"/>
    <property type="evidence" value="ECO:0007669"/>
    <property type="project" value="UniProtKB-EC"/>
</dbReference>
<comment type="similarity">
    <text evidence="1">Belongs to the KAE1 / TsaD family.</text>
</comment>
<dbReference type="GO" id="GO:0005739">
    <property type="term" value="C:mitochondrion"/>
    <property type="evidence" value="ECO:0007669"/>
    <property type="project" value="UniProtKB-SubCell"/>
</dbReference>
<evidence type="ECO:0000313" key="4">
    <source>
        <dbReference type="Proteomes" id="UP000799770"/>
    </source>
</evidence>
<evidence type="ECO:0000313" key="3">
    <source>
        <dbReference type="EMBL" id="KAF2110049.1"/>
    </source>
</evidence>
<dbReference type="HAMAP" id="MF_01445">
    <property type="entry name" value="TsaD"/>
    <property type="match status" value="1"/>
</dbReference>
<dbReference type="Gene3D" id="3.30.420.40">
    <property type="match status" value="2"/>
</dbReference>
<name>A0A6A5YS80_9PLEO</name>
<dbReference type="GO" id="GO:0046872">
    <property type="term" value="F:metal ion binding"/>
    <property type="evidence" value="ECO:0007669"/>
    <property type="project" value="UniProtKB-KW"/>
</dbReference>
<dbReference type="InterPro" id="IPR022450">
    <property type="entry name" value="TsaD"/>
</dbReference>
<comment type="cofactor">
    <cofactor evidence="1">
        <name>a divalent metal cation</name>
        <dbReference type="ChEBI" id="CHEBI:60240"/>
    </cofactor>
    <text evidence="1">Binds 1 divalent metal cation per subunit.</text>
</comment>
<reference evidence="3" key="1">
    <citation type="journal article" date="2020" name="Stud. Mycol.">
        <title>101 Dothideomycetes genomes: a test case for predicting lifestyles and emergence of pathogens.</title>
        <authorList>
            <person name="Haridas S."/>
            <person name="Albert R."/>
            <person name="Binder M."/>
            <person name="Bloem J."/>
            <person name="Labutti K."/>
            <person name="Salamov A."/>
            <person name="Andreopoulos B."/>
            <person name="Baker S."/>
            <person name="Barry K."/>
            <person name="Bills G."/>
            <person name="Bluhm B."/>
            <person name="Cannon C."/>
            <person name="Castanera R."/>
            <person name="Culley D."/>
            <person name="Daum C."/>
            <person name="Ezra D."/>
            <person name="Gonzalez J."/>
            <person name="Henrissat B."/>
            <person name="Kuo A."/>
            <person name="Liang C."/>
            <person name="Lipzen A."/>
            <person name="Lutzoni F."/>
            <person name="Magnuson J."/>
            <person name="Mondo S."/>
            <person name="Nolan M."/>
            <person name="Ohm R."/>
            <person name="Pangilinan J."/>
            <person name="Park H.-J."/>
            <person name="Ramirez L."/>
            <person name="Alfaro M."/>
            <person name="Sun H."/>
            <person name="Tritt A."/>
            <person name="Yoshinaga Y."/>
            <person name="Zwiers L.-H."/>
            <person name="Turgeon B."/>
            <person name="Goodwin S."/>
            <person name="Spatafora J."/>
            <person name="Crous P."/>
            <person name="Grigoriev I."/>
        </authorList>
    </citation>
    <scope>NUCLEOTIDE SEQUENCE</scope>
    <source>
        <strain evidence="3">CBS 627.86</strain>
    </source>
</reference>
<dbReference type="EMBL" id="ML977339">
    <property type="protein sequence ID" value="KAF2110049.1"/>
    <property type="molecule type" value="Genomic_DNA"/>
</dbReference>
<accession>A0A6A5YS80</accession>
<dbReference type="SUPFAM" id="SSF53067">
    <property type="entry name" value="Actin-like ATPase domain"/>
    <property type="match status" value="2"/>
</dbReference>
<sequence>MRMLSTSCDDTSVAILEETKSANNKTGAVLHFHKKVTSNNTSFQGVHPLVSLQSHQENLAKLVDEALRYLPSADLSNKAVDHGRCMTFPSQEAPNQPWTKRLPDFVSVTRGPGMRSNLFTGVDTAKGLAAAWQVPLVGVHHMQAHALTPRLVAALQQHQDAGSVRSHVQESTQHHPTINAEPQFPFLSVLASGGHTLLIHSASLTDHKVLGSTSDIAVGECLDKIARVVLPEELLQIAKSTMYAALLEEFAFPLEMRKDTSISQHTERVTEQTGKEARYLLEDSTAEQYISRYQTQEAYGYGYVVPKNQEDARRHHTTTWGWVLAQPLSKAAGGSKNKSLEMSFSGLLTYVERLVQFGVDQNTGKLNKCERSVGDVTIEERRALAREAMRAAFEHVVGRVILGLDQLSSGNSGFTPVKAVVMAGGVAANLYLRWILASVLKSQGNGDTRIIFPPPSLCTDNAAMIAWAGIEMYHAGHSDTRSIRAIRKWPLDQILSPPETD</sequence>
<proteinExistence type="inferred from homology"/>
<comment type="function">
    <text evidence="1">Required for the formation of a threonylcarbamoyl group on adenosine at position 37 (t(6)A37) in mitochondrial tRNAs that read codons beginning with adenine. Probably involved in the transfer of the threonylcarbamoyl moiety of threonylcarbamoyl-AMP (TC-AMP) to the N6 group of A37. Involved in mitochondrial genome maintenance.</text>
</comment>
<organism evidence="3 4">
    <name type="scientific">Lophiotrema nucula</name>
    <dbReference type="NCBI Taxonomy" id="690887"/>
    <lineage>
        <taxon>Eukaryota</taxon>
        <taxon>Fungi</taxon>
        <taxon>Dikarya</taxon>
        <taxon>Ascomycota</taxon>
        <taxon>Pezizomycotina</taxon>
        <taxon>Dothideomycetes</taxon>
        <taxon>Pleosporomycetidae</taxon>
        <taxon>Pleosporales</taxon>
        <taxon>Lophiotremataceae</taxon>
        <taxon>Lophiotrema</taxon>
    </lineage>
</organism>
<protein>
    <recommendedName>
        <fullName evidence="2">Gcp-like domain-containing protein</fullName>
    </recommendedName>
</protein>
<keyword evidence="1" id="KW-0012">Acyltransferase</keyword>
<evidence type="ECO:0000256" key="1">
    <source>
        <dbReference type="HAMAP-Rule" id="MF_03179"/>
    </source>
</evidence>
<dbReference type="PANTHER" id="PTHR11735">
    <property type="entry name" value="TRNA N6-ADENOSINE THREONYLCARBAMOYLTRANSFERASE"/>
    <property type="match status" value="1"/>
</dbReference>
<keyword evidence="1" id="KW-0496">Mitochondrion</keyword>
<feature type="domain" description="Gcp-like" evidence="2">
    <location>
        <begin position="334"/>
        <end position="467"/>
    </location>
</feature>
<comment type="subcellular location">
    <subcellularLocation>
        <location evidence="1">Mitochondrion</location>
    </subcellularLocation>
</comment>
<dbReference type="Proteomes" id="UP000799770">
    <property type="component" value="Unassembled WGS sequence"/>
</dbReference>
<feature type="domain" description="Gcp-like" evidence="2">
    <location>
        <begin position="104"/>
        <end position="152"/>
    </location>
</feature>
<dbReference type="OrthoDB" id="10259622at2759"/>
<dbReference type="InterPro" id="IPR043129">
    <property type="entry name" value="ATPase_NBD"/>
</dbReference>
<gene>
    <name evidence="3" type="ORF">BDV96DRAFT_615391</name>
</gene>
<dbReference type="AlphaFoldDB" id="A0A6A5YS80"/>
<keyword evidence="4" id="KW-1185">Reference proteome</keyword>
<dbReference type="InterPro" id="IPR017860">
    <property type="entry name" value="Peptidase_M22_CS"/>
</dbReference>
<comment type="subunit">
    <text evidence="1">Homodimer.</text>
</comment>
<dbReference type="InterPro" id="IPR000905">
    <property type="entry name" value="Gcp-like_dom"/>
</dbReference>
<keyword evidence="1" id="KW-0479">Metal-binding</keyword>
<feature type="domain" description="Gcp-like" evidence="2">
    <location>
        <begin position="178"/>
        <end position="273"/>
    </location>
</feature>
<dbReference type="GO" id="GO:0072670">
    <property type="term" value="P:mitochondrial tRNA threonylcarbamoyladenosine modification"/>
    <property type="evidence" value="ECO:0007669"/>
    <property type="project" value="TreeGrafter"/>
</dbReference>
<evidence type="ECO:0000259" key="2">
    <source>
        <dbReference type="Pfam" id="PF00814"/>
    </source>
</evidence>
<dbReference type="PROSITE" id="PS01016">
    <property type="entry name" value="GLYCOPROTEASE"/>
    <property type="match status" value="1"/>
</dbReference>
<dbReference type="PANTHER" id="PTHR11735:SF6">
    <property type="entry name" value="TRNA N6-ADENOSINE THREONYLCARBAMOYLTRANSFERASE, MITOCHONDRIAL"/>
    <property type="match status" value="1"/>
</dbReference>
<keyword evidence="1" id="KW-0808">Transferase</keyword>
<comment type="catalytic activity">
    <reaction evidence="1">
        <text>L-threonylcarbamoyladenylate + adenosine(37) in tRNA = N(6)-L-threonylcarbamoyladenosine(37) in tRNA + AMP + H(+)</text>
        <dbReference type="Rhea" id="RHEA:37059"/>
        <dbReference type="Rhea" id="RHEA-COMP:10162"/>
        <dbReference type="Rhea" id="RHEA-COMP:10163"/>
        <dbReference type="ChEBI" id="CHEBI:15378"/>
        <dbReference type="ChEBI" id="CHEBI:73682"/>
        <dbReference type="ChEBI" id="CHEBI:74411"/>
        <dbReference type="ChEBI" id="CHEBI:74418"/>
        <dbReference type="ChEBI" id="CHEBI:456215"/>
        <dbReference type="EC" id="2.3.1.234"/>
    </reaction>
</comment>